<feature type="compositionally biased region" description="Polar residues" evidence="1">
    <location>
        <begin position="41"/>
        <end position="57"/>
    </location>
</feature>
<evidence type="ECO:0000313" key="2">
    <source>
        <dbReference type="EMBL" id="KAF7333208.1"/>
    </source>
</evidence>
<feature type="compositionally biased region" description="Pro residues" evidence="1">
    <location>
        <begin position="334"/>
        <end position="349"/>
    </location>
</feature>
<sequence length="374" mass="41044">MEQDNASFEHGAVSEVPQSTRSAPDAEQHHSRSRVPHNLGPASQHSPHLDASASNPRCTATLPSPNWIYPHRLEARTNGLPVPLADSDPRASRCSPLALPRAGFPHPPQYPQCPPHACVVHVPRRPPQPRPQRRRGCHSLSGLSFRCETTHHAHTGADDCHCKLLILLVPTPSTPSPSFHRPPTFLRAALIRSCCCRPSASEAQSEGALAAFAPENENEHKTSRLLVSSTCQPSAFLDCVLPLHSAGKKLKHPALLLLALVRHSPARAVCASATTWRLRPRTLPFVFEAAARPPRTGSAQGRDPENTFAPEGRHLLRYARMTRLRPSSRGPGCFRPPTPPRASTPPPSRIPHSPREHLGEWNFRQPPFALLYAD</sequence>
<keyword evidence="3" id="KW-1185">Reference proteome</keyword>
<dbReference type="AlphaFoldDB" id="A0A8H7CF55"/>
<evidence type="ECO:0000256" key="1">
    <source>
        <dbReference type="SAM" id="MobiDB-lite"/>
    </source>
</evidence>
<feature type="region of interest" description="Disordered" evidence="1">
    <location>
        <begin position="325"/>
        <end position="360"/>
    </location>
</feature>
<organism evidence="2 3">
    <name type="scientific">Mycena sanguinolenta</name>
    <dbReference type="NCBI Taxonomy" id="230812"/>
    <lineage>
        <taxon>Eukaryota</taxon>
        <taxon>Fungi</taxon>
        <taxon>Dikarya</taxon>
        <taxon>Basidiomycota</taxon>
        <taxon>Agaricomycotina</taxon>
        <taxon>Agaricomycetes</taxon>
        <taxon>Agaricomycetidae</taxon>
        <taxon>Agaricales</taxon>
        <taxon>Marasmiineae</taxon>
        <taxon>Mycenaceae</taxon>
        <taxon>Mycena</taxon>
    </lineage>
</organism>
<accession>A0A8H7CF55</accession>
<comment type="caution">
    <text evidence="2">The sequence shown here is derived from an EMBL/GenBank/DDBJ whole genome shotgun (WGS) entry which is preliminary data.</text>
</comment>
<evidence type="ECO:0000313" key="3">
    <source>
        <dbReference type="Proteomes" id="UP000623467"/>
    </source>
</evidence>
<reference evidence="2" key="1">
    <citation type="submission" date="2020-05" db="EMBL/GenBank/DDBJ databases">
        <title>Mycena genomes resolve the evolution of fungal bioluminescence.</title>
        <authorList>
            <person name="Tsai I.J."/>
        </authorList>
    </citation>
    <scope>NUCLEOTIDE SEQUENCE</scope>
    <source>
        <strain evidence="2">160909Yilan</strain>
    </source>
</reference>
<feature type="region of interest" description="Disordered" evidence="1">
    <location>
        <begin position="293"/>
        <end position="312"/>
    </location>
</feature>
<protein>
    <submittedName>
        <fullName evidence="2">Uncharacterized protein</fullName>
    </submittedName>
</protein>
<feature type="region of interest" description="Disordered" evidence="1">
    <location>
        <begin position="1"/>
        <end position="57"/>
    </location>
</feature>
<dbReference type="EMBL" id="JACAZH010000058">
    <property type="protein sequence ID" value="KAF7333208.1"/>
    <property type="molecule type" value="Genomic_DNA"/>
</dbReference>
<dbReference type="Proteomes" id="UP000623467">
    <property type="component" value="Unassembled WGS sequence"/>
</dbReference>
<gene>
    <name evidence="2" type="ORF">MSAN_02428000</name>
</gene>
<proteinExistence type="predicted"/>
<name>A0A8H7CF55_9AGAR</name>